<dbReference type="EMBL" id="BAAAMJ010000046">
    <property type="protein sequence ID" value="GAA1927392.1"/>
    <property type="molecule type" value="Genomic_DNA"/>
</dbReference>
<accession>A0ABP5B051</accession>
<name>A0ABP5B051_9ACTN</name>
<gene>
    <name evidence="1" type="ORF">GCM10009716_39280</name>
</gene>
<proteinExistence type="predicted"/>
<evidence type="ECO:0000313" key="2">
    <source>
        <dbReference type="Proteomes" id="UP001501303"/>
    </source>
</evidence>
<dbReference type="Proteomes" id="UP001501303">
    <property type="component" value="Unassembled WGS sequence"/>
</dbReference>
<evidence type="ECO:0000313" key="1">
    <source>
        <dbReference type="EMBL" id="GAA1927392.1"/>
    </source>
</evidence>
<reference evidence="2" key="1">
    <citation type="journal article" date="2019" name="Int. J. Syst. Evol. Microbiol.">
        <title>The Global Catalogue of Microorganisms (GCM) 10K type strain sequencing project: providing services to taxonomists for standard genome sequencing and annotation.</title>
        <authorList>
            <consortium name="The Broad Institute Genomics Platform"/>
            <consortium name="The Broad Institute Genome Sequencing Center for Infectious Disease"/>
            <person name="Wu L."/>
            <person name="Ma J."/>
        </authorList>
    </citation>
    <scope>NUCLEOTIDE SEQUENCE [LARGE SCALE GENOMIC DNA]</scope>
    <source>
        <strain evidence="2">JCM 13581</strain>
    </source>
</reference>
<protein>
    <submittedName>
        <fullName evidence="1">Uncharacterized protein</fullName>
    </submittedName>
</protein>
<organism evidence="1 2">
    <name type="scientific">Streptomyces sodiiphilus</name>
    <dbReference type="NCBI Taxonomy" id="226217"/>
    <lineage>
        <taxon>Bacteria</taxon>
        <taxon>Bacillati</taxon>
        <taxon>Actinomycetota</taxon>
        <taxon>Actinomycetes</taxon>
        <taxon>Kitasatosporales</taxon>
        <taxon>Streptomycetaceae</taxon>
        <taxon>Streptomyces</taxon>
    </lineage>
</organism>
<comment type="caution">
    <text evidence="1">The sequence shown here is derived from an EMBL/GenBank/DDBJ whole genome shotgun (WGS) entry which is preliminary data.</text>
</comment>
<sequence>MPTAVQLSHPHGMWKRKGTALPALSHLRRMVDELADADFQGGVEDLRTAHMLPFWLASTPDRVMVSRQLLRGCGARVEVSLRALLAGNPVKCRPKSEPLEPYTEDQWNRIETCLRSVVKGQLALHREVLALAALPELGRSRPDSSAGRLLFGVYSGGVPDGISDLGLATSPGRGTEPC</sequence>
<keyword evidence="2" id="KW-1185">Reference proteome</keyword>